<dbReference type="InterPro" id="IPR036895">
    <property type="entry name" value="Uracil-DNA_glycosylase-like_sf"/>
</dbReference>
<protein>
    <submittedName>
        <fullName evidence="2">Uracil-DNA glycosylase family protein</fullName>
    </submittedName>
</protein>
<dbReference type="Proteomes" id="UP001626549">
    <property type="component" value="Chromosome"/>
</dbReference>
<evidence type="ECO:0000259" key="1">
    <source>
        <dbReference type="SMART" id="SM00986"/>
    </source>
</evidence>
<dbReference type="PANTHER" id="PTHR42160">
    <property type="entry name" value="URACIL-DNA GLYCOSYLASE SUPERFAMILY PROTEIN"/>
    <property type="match status" value="1"/>
</dbReference>
<dbReference type="EMBL" id="CP136865">
    <property type="protein sequence ID" value="WOJ96990.1"/>
    <property type="molecule type" value="Genomic_DNA"/>
</dbReference>
<proteinExistence type="predicted"/>
<organism evidence="2 3">
    <name type="scientific">Congregibacter brevis</name>
    <dbReference type="NCBI Taxonomy" id="3081201"/>
    <lineage>
        <taxon>Bacteria</taxon>
        <taxon>Pseudomonadati</taxon>
        <taxon>Pseudomonadota</taxon>
        <taxon>Gammaproteobacteria</taxon>
        <taxon>Cellvibrionales</taxon>
        <taxon>Halieaceae</taxon>
        <taxon>Congregibacter</taxon>
    </lineage>
</organism>
<evidence type="ECO:0000313" key="2">
    <source>
        <dbReference type="EMBL" id="WOJ96990.1"/>
    </source>
</evidence>
<accession>A0ABZ0IF98</accession>
<dbReference type="InterPro" id="IPR047124">
    <property type="entry name" value="HI_0220.2"/>
</dbReference>
<reference evidence="2 3" key="1">
    <citation type="submission" date="2023-10" db="EMBL/GenBank/DDBJ databases">
        <title>Two novel species belonging to the OM43/NOR5 clade.</title>
        <authorList>
            <person name="Park M."/>
        </authorList>
    </citation>
    <scope>NUCLEOTIDE SEQUENCE [LARGE SCALE GENOMIC DNA]</scope>
    <source>
        <strain evidence="2 3">IMCC45268</strain>
    </source>
</reference>
<dbReference type="CDD" id="cd10033">
    <property type="entry name" value="UDG_like"/>
    <property type="match status" value="1"/>
</dbReference>
<dbReference type="InterPro" id="IPR005122">
    <property type="entry name" value="Uracil-DNA_glycosylase-like"/>
</dbReference>
<dbReference type="SMART" id="SM00986">
    <property type="entry name" value="UDG"/>
    <property type="match status" value="1"/>
</dbReference>
<keyword evidence="3" id="KW-1185">Reference proteome</keyword>
<dbReference type="SUPFAM" id="SSF52141">
    <property type="entry name" value="Uracil-DNA glycosylase-like"/>
    <property type="match status" value="1"/>
</dbReference>
<name>A0ABZ0IF98_9GAMM</name>
<evidence type="ECO:0000313" key="3">
    <source>
        <dbReference type="Proteomes" id="UP001626549"/>
    </source>
</evidence>
<dbReference type="Pfam" id="PF03167">
    <property type="entry name" value="UDG"/>
    <property type="match status" value="1"/>
</dbReference>
<dbReference type="RefSeq" id="WP_407327676.1">
    <property type="nucleotide sequence ID" value="NZ_CP136865.1"/>
</dbReference>
<dbReference type="PANTHER" id="PTHR42160:SF1">
    <property type="entry name" value="URACIL-DNA GLYCOSYLASE SUPERFAMILY PROTEIN"/>
    <property type="match status" value="1"/>
</dbReference>
<gene>
    <name evidence="2" type="ORF">R0137_00105</name>
</gene>
<feature type="domain" description="Uracil-DNA glycosylase-like" evidence="1">
    <location>
        <begin position="33"/>
        <end position="189"/>
    </location>
</feature>
<dbReference type="SMART" id="SM00987">
    <property type="entry name" value="UreE_C"/>
    <property type="match status" value="1"/>
</dbReference>
<dbReference type="Gene3D" id="3.40.470.10">
    <property type="entry name" value="Uracil-DNA glycosylase-like domain"/>
    <property type="match status" value="1"/>
</dbReference>
<sequence>MNQAGSIELNDLLTSVRDCRLCESSLPLGPRPVVQLDANARILIAGQAPGRRVHETGIAFDDPSGDRLREWMGIASSVFYDAAKIAILPMGFCYPGSGKSGDLPPRPECATAWRRQLLNAIPDIRLTLVIGQYAQRWHLPSTERNLTETVRARRSYDKSLFPLPHPSPRNNIWMKKNPWFLESVVPELHEAVSRALR</sequence>